<gene>
    <name evidence="2" type="ORF">I8J29_18880</name>
</gene>
<organism evidence="2 3">
    <name type="scientific">Paenibacillus artemisiicola</name>
    <dbReference type="NCBI Taxonomy" id="1172618"/>
    <lineage>
        <taxon>Bacteria</taxon>
        <taxon>Bacillati</taxon>
        <taxon>Bacillota</taxon>
        <taxon>Bacilli</taxon>
        <taxon>Bacillales</taxon>
        <taxon>Paenibacillaceae</taxon>
        <taxon>Paenibacillus</taxon>
    </lineage>
</organism>
<sequence>MNKHSSAGSQPPAAAGLSYRLLDVRMLRDDAGDAGGERSFIEAGTHLLLLAGTGGGRLVIDGRVRLPRPGSLYVCAPGQLIEWTNYTGHPLELLLLHFDVAAPPGGEPAADAPPRFPFLGEAAAPSAVAAGQLFGAIRAGWEQGTPSGRLRAEAGLLELLSLALGIRSARRRWRSKRRAWSWSGITRARSRSWSWRRSRG</sequence>
<evidence type="ECO:0000256" key="1">
    <source>
        <dbReference type="ARBA" id="ARBA00023125"/>
    </source>
</evidence>
<name>A0ABS3WDD1_9BACL</name>
<keyword evidence="1" id="KW-0238">DNA-binding</keyword>
<accession>A0ABS3WDD1</accession>
<keyword evidence="3" id="KW-1185">Reference proteome</keyword>
<dbReference type="EMBL" id="JAGGDJ010000016">
    <property type="protein sequence ID" value="MBO7746278.1"/>
    <property type="molecule type" value="Genomic_DNA"/>
</dbReference>
<comment type="caution">
    <text evidence="2">The sequence shown here is derived from an EMBL/GenBank/DDBJ whole genome shotgun (WGS) entry which is preliminary data.</text>
</comment>
<protein>
    <recommendedName>
        <fullName evidence="4">AraC-type arabinose-binding/dimerisation domain-containing protein</fullName>
    </recommendedName>
</protein>
<reference evidence="2 3" key="1">
    <citation type="submission" date="2021-03" db="EMBL/GenBank/DDBJ databases">
        <title>Paenibacillus artemisicola MWE-103 whole genome sequence.</title>
        <authorList>
            <person name="Ham Y.J."/>
        </authorList>
    </citation>
    <scope>NUCLEOTIDE SEQUENCE [LARGE SCALE GENOMIC DNA]</scope>
    <source>
        <strain evidence="2 3">MWE-103</strain>
    </source>
</reference>
<dbReference type="InterPro" id="IPR037923">
    <property type="entry name" value="HTH-like"/>
</dbReference>
<dbReference type="SUPFAM" id="SSF51215">
    <property type="entry name" value="Regulatory protein AraC"/>
    <property type="match status" value="1"/>
</dbReference>
<evidence type="ECO:0008006" key="4">
    <source>
        <dbReference type="Google" id="ProtNLM"/>
    </source>
</evidence>
<dbReference type="RefSeq" id="WP_208849063.1">
    <property type="nucleotide sequence ID" value="NZ_JAGGDJ010000016.1"/>
</dbReference>
<evidence type="ECO:0000313" key="2">
    <source>
        <dbReference type="EMBL" id="MBO7746278.1"/>
    </source>
</evidence>
<evidence type="ECO:0000313" key="3">
    <source>
        <dbReference type="Proteomes" id="UP000670947"/>
    </source>
</evidence>
<dbReference type="Proteomes" id="UP000670947">
    <property type="component" value="Unassembled WGS sequence"/>
</dbReference>
<proteinExistence type="predicted"/>